<dbReference type="PROSITE" id="PS00061">
    <property type="entry name" value="ADH_SHORT"/>
    <property type="match status" value="1"/>
</dbReference>
<dbReference type="Proteomes" id="UP000295493">
    <property type="component" value="Unassembled WGS sequence"/>
</dbReference>
<sequence length="259" mass="27542">MADKLAIITGASSGIGLELAKIAADQGYDLIVTSDEPDIAHIAAQLGNGSVAVTPVTADLSTFDGNDKLLAACAGRPVDILIANAGRGLGHAFVDQQPEQWRKVIDTNVTGTTYLLQKMTQQMKARGEGRILITGSIAGLIPGSYQAVYNATKAYLDSFAYALRDELADTGVGITVLMPGPTDTEFFHRAGMMDTPVGEDDDKADPAKVARDGWDAMMDGSAHVVSGMWNKVQAAMAHIVPDRMLAKQHRNMAEPEQTQ</sequence>
<comment type="similarity">
    <text evidence="1">Belongs to the short-chain dehydrogenases/reductases (SDR) family.</text>
</comment>
<evidence type="ECO:0000259" key="3">
    <source>
        <dbReference type="SMART" id="SM00822"/>
    </source>
</evidence>
<evidence type="ECO:0000313" key="4">
    <source>
        <dbReference type="EMBL" id="TDN86872.1"/>
    </source>
</evidence>
<protein>
    <submittedName>
        <fullName evidence="4">Short-subunit dehydrogenase</fullName>
    </submittedName>
</protein>
<organism evidence="4 5">
    <name type="scientific">Stakelama pacifica</name>
    <dbReference type="NCBI Taxonomy" id="517720"/>
    <lineage>
        <taxon>Bacteria</taxon>
        <taxon>Pseudomonadati</taxon>
        <taxon>Pseudomonadota</taxon>
        <taxon>Alphaproteobacteria</taxon>
        <taxon>Sphingomonadales</taxon>
        <taxon>Sphingomonadaceae</taxon>
        <taxon>Stakelama</taxon>
    </lineage>
</organism>
<dbReference type="SMART" id="SM00822">
    <property type="entry name" value="PKS_KR"/>
    <property type="match status" value="1"/>
</dbReference>
<dbReference type="Pfam" id="PF00106">
    <property type="entry name" value="adh_short"/>
    <property type="match status" value="1"/>
</dbReference>
<dbReference type="OrthoDB" id="9808814at2"/>
<dbReference type="GO" id="GO:0016491">
    <property type="term" value="F:oxidoreductase activity"/>
    <property type="evidence" value="ECO:0007669"/>
    <property type="project" value="UniProtKB-KW"/>
</dbReference>
<comment type="caution">
    <text evidence="4">The sequence shown here is derived from an EMBL/GenBank/DDBJ whole genome shotgun (WGS) entry which is preliminary data.</text>
</comment>
<gene>
    <name evidence="4" type="ORF">EV664_101450</name>
</gene>
<reference evidence="4 5" key="1">
    <citation type="submission" date="2019-03" db="EMBL/GenBank/DDBJ databases">
        <title>Genomic Encyclopedia of Type Strains, Phase IV (KMG-IV): sequencing the most valuable type-strain genomes for metagenomic binning, comparative biology and taxonomic classification.</title>
        <authorList>
            <person name="Goeker M."/>
        </authorList>
    </citation>
    <scope>NUCLEOTIDE SEQUENCE [LARGE SCALE GENOMIC DNA]</scope>
    <source>
        <strain evidence="4 5">DSM 25059</strain>
    </source>
</reference>
<dbReference type="SUPFAM" id="SSF51735">
    <property type="entry name" value="NAD(P)-binding Rossmann-fold domains"/>
    <property type="match status" value="1"/>
</dbReference>
<proteinExistence type="inferred from homology"/>
<evidence type="ECO:0000256" key="1">
    <source>
        <dbReference type="ARBA" id="ARBA00006484"/>
    </source>
</evidence>
<dbReference type="AlphaFoldDB" id="A0A4R6FY42"/>
<dbReference type="InterPro" id="IPR057326">
    <property type="entry name" value="KR_dom"/>
</dbReference>
<dbReference type="PANTHER" id="PTHR44196">
    <property type="entry name" value="DEHYDROGENASE/REDUCTASE SDR FAMILY MEMBER 7B"/>
    <property type="match status" value="1"/>
</dbReference>
<keyword evidence="5" id="KW-1185">Reference proteome</keyword>
<dbReference type="Gene3D" id="3.40.50.720">
    <property type="entry name" value="NAD(P)-binding Rossmann-like Domain"/>
    <property type="match status" value="1"/>
</dbReference>
<dbReference type="InterPro" id="IPR020904">
    <property type="entry name" value="Sc_DH/Rdtase_CS"/>
</dbReference>
<name>A0A4R6FY42_9SPHN</name>
<dbReference type="InterPro" id="IPR002347">
    <property type="entry name" value="SDR_fam"/>
</dbReference>
<accession>A0A4R6FY42</accession>
<feature type="domain" description="Ketoreductase" evidence="3">
    <location>
        <begin position="4"/>
        <end position="182"/>
    </location>
</feature>
<dbReference type="InterPro" id="IPR036291">
    <property type="entry name" value="NAD(P)-bd_dom_sf"/>
</dbReference>
<dbReference type="EMBL" id="SNWD01000001">
    <property type="protein sequence ID" value="TDN86872.1"/>
    <property type="molecule type" value="Genomic_DNA"/>
</dbReference>
<dbReference type="GO" id="GO:0016020">
    <property type="term" value="C:membrane"/>
    <property type="evidence" value="ECO:0007669"/>
    <property type="project" value="TreeGrafter"/>
</dbReference>
<evidence type="ECO:0000256" key="2">
    <source>
        <dbReference type="ARBA" id="ARBA00023002"/>
    </source>
</evidence>
<keyword evidence="2" id="KW-0560">Oxidoreductase</keyword>
<dbReference type="PRINTS" id="PR00081">
    <property type="entry name" value="GDHRDH"/>
</dbReference>
<dbReference type="CDD" id="cd05233">
    <property type="entry name" value="SDR_c"/>
    <property type="match status" value="1"/>
</dbReference>
<evidence type="ECO:0000313" key="5">
    <source>
        <dbReference type="Proteomes" id="UP000295493"/>
    </source>
</evidence>
<dbReference type="RefSeq" id="WP_133494040.1">
    <property type="nucleotide sequence ID" value="NZ_BMLU01000001.1"/>
</dbReference>
<dbReference type="PANTHER" id="PTHR44196:SF2">
    <property type="entry name" value="SHORT-CHAIN DEHYDROGENASE-RELATED"/>
    <property type="match status" value="1"/>
</dbReference>